<dbReference type="PANTHER" id="PTHR43094:SF1">
    <property type="entry name" value="AMINOTRANSFERASE CLASS-III"/>
    <property type="match status" value="1"/>
</dbReference>
<dbReference type="InterPro" id="IPR015424">
    <property type="entry name" value="PyrdxlP-dep_Trfase"/>
</dbReference>
<evidence type="ECO:0000313" key="7">
    <source>
        <dbReference type="Proteomes" id="UP000682308"/>
    </source>
</evidence>
<keyword evidence="3" id="KW-0808">Transferase</keyword>
<accession>A0A941FCP2</accession>
<evidence type="ECO:0000256" key="3">
    <source>
        <dbReference type="ARBA" id="ARBA00022679"/>
    </source>
</evidence>
<dbReference type="GO" id="GO:0030170">
    <property type="term" value="F:pyridoxal phosphate binding"/>
    <property type="evidence" value="ECO:0007669"/>
    <property type="project" value="InterPro"/>
</dbReference>
<dbReference type="SUPFAM" id="SSF53383">
    <property type="entry name" value="PLP-dependent transferases"/>
    <property type="match status" value="1"/>
</dbReference>
<evidence type="ECO:0000256" key="4">
    <source>
        <dbReference type="ARBA" id="ARBA00022898"/>
    </source>
</evidence>
<evidence type="ECO:0000256" key="5">
    <source>
        <dbReference type="RuleBase" id="RU003560"/>
    </source>
</evidence>
<dbReference type="Gene3D" id="3.90.1150.10">
    <property type="entry name" value="Aspartate Aminotransferase, domain 1"/>
    <property type="match status" value="1"/>
</dbReference>
<evidence type="ECO:0000256" key="2">
    <source>
        <dbReference type="ARBA" id="ARBA00022576"/>
    </source>
</evidence>
<gene>
    <name evidence="6" type="ORF">KEF29_29440</name>
</gene>
<name>A0A941FCP2_9ACTN</name>
<reference evidence="6 7" key="1">
    <citation type="submission" date="2021-04" db="EMBL/GenBank/DDBJ databases">
        <title>Characterization of the biosynthetic gene cluster of new lipopeptides with antitumor activity in the genome of the marine Streptomyces PHM034.</title>
        <authorList>
            <person name="Ceniceros A."/>
            <person name="Canedo L."/>
            <person name="Mendez C."/>
            <person name="Olano C."/>
            <person name="Schleissner C."/>
            <person name="Cuevas C."/>
            <person name="De La Calle F."/>
            <person name="Salas J.A."/>
        </authorList>
    </citation>
    <scope>NUCLEOTIDE SEQUENCE [LARGE SCALE GENOMIC DNA]</scope>
    <source>
        <strain evidence="6 7">PHM034</strain>
    </source>
</reference>
<dbReference type="FunFam" id="3.40.640.10:FF:000014">
    <property type="entry name" value="Adenosylmethionine-8-amino-7-oxononanoate aminotransferase, probable"/>
    <property type="match status" value="1"/>
</dbReference>
<dbReference type="EMBL" id="JAGTPG010000002">
    <property type="protein sequence ID" value="MBR8642128.1"/>
    <property type="molecule type" value="Genomic_DNA"/>
</dbReference>
<dbReference type="Gene3D" id="3.40.640.10">
    <property type="entry name" value="Type I PLP-dependent aspartate aminotransferase-like (Major domain)"/>
    <property type="match status" value="1"/>
</dbReference>
<dbReference type="Pfam" id="PF00202">
    <property type="entry name" value="Aminotran_3"/>
    <property type="match status" value="1"/>
</dbReference>
<evidence type="ECO:0000256" key="1">
    <source>
        <dbReference type="ARBA" id="ARBA00008954"/>
    </source>
</evidence>
<dbReference type="InterPro" id="IPR005814">
    <property type="entry name" value="Aminotrans_3"/>
</dbReference>
<sequence length="434" mass="46396">MANTESEAVGVSQAAELRALDMAHVLHPHAVVGQPPEPFIVDSAHGAVLRDIHGDEYLDGTCGLWQCAVGHGRPELAQVAADQMRQLEFYASFWGFSNPPAIRLAQRLARIAPPGLDSVFFTNGGSEGNETAIKLARLAWPTQGNPDRNVILSRQGGYHGVAGGATAATGLPAFHEGFGPLPPGFVYLSKPHARRLGENAADVLIDELEQTISEIGPERIAAFIGEPLLGVGGMVPPPPHYWERLQNVLRKHGILLIVDEIVTAFGRLGYWFGCERYGIAPDIVVTAKGLSSGYVPMGAVLIGQRVMGMLEGAPFRHGFTYNGHPVGAAVSLTNLDIIESEGLLQRSRTLGARILEALKPLEDEPTVFEVRGEGLAFGLELELEDVTPVVEAARREGVLVRGTGPNIVMSPPLVLTDAQADHLVTAVTKAVRSL</sequence>
<keyword evidence="4 5" id="KW-0663">Pyridoxal phosphate</keyword>
<dbReference type="AlphaFoldDB" id="A0A941FCP2"/>
<keyword evidence="7" id="KW-1185">Reference proteome</keyword>
<dbReference type="GO" id="GO:0008483">
    <property type="term" value="F:transaminase activity"/>
    <property type="evidence" value="ECO:0007669"/>
    <property type="project" value="UniProtKB-KW"/>
</dbReference>
<dbReference type="InterPro" id="IPR015422">
    <property type="entry name" value="PyrdxlP-dep_Trfase_small"/>
</dbReference>
<protein>
    <submittedName>
        <fullName evidence="6">Aspartate aminotransferase family protein</fullName>
    </submittedName>
</protein>
<organism evidence="6 7">
    <name type="scientific">Streptomyces tuirus</name>
    <dbReference type="NCBI Taxonomy" id="68278"/>
    <lineage>
        <taxon>Bacteria</taxon>
        <taxon>Bacillati</taxon>
        <taxon>Actinomycetota</taxon>
        <taxon>Actinomycetes</taxon>
        <taxon>Kitasatosporales</taxon>
        <taxon>Streptomycetaceae</taxon>
        <taxon>Streptomyces</taxon>
    </lineage>
</organism>
<dbReference type="PANTHER" id="PTHR43094">
    <property type="entry name" value="AMINOTRANSFERASE"/>
    <property type="match status" value="1"/>
</dbReference>
<keyword evidence="2 6" id="KW-0032">Aminotransferase</keyword>
<comment type="similarity">
    <text evidence="1 5">Belongs to the class-III pyridoxal-phosphate-dependent aminotransferase family.</text>
</comment>
<dbReference type="InterPro" id="IPR015421">
    <property type="entry name" value="PyrdxlP-dep_Trfase_major"/>
</dbReference>
<proteinExistence type="inferred from homology"/>
<dbReference type="PIRSF" id="PIRSF000521">
    <property type="entry name" value="Transaminase_4ab_Lys_Orn"/>
    <property type="match status" value="1"/>
</dbReference>
<dbReference type="CDD" id="cd00610">
    <property type="entry name" value="OAT_like"/>
    <property type="match status" value="1"/>
</dbReference>
<dbReference type="PROSITE" id="PS00600">
    <property type="entry name" value="AA_TRANSFER_CLASS_3"/>
    <property type="match status" value="1"/>
</dbReference>
<comment type="caution">
    <text evidence="6">The sequence shown here is derived from an EMBL/GenBank/DDBJ whole genome shotgun (WGS) entry which is preliminary data.</text>
</comment>
<evidence type="ECO:0000313" key="6">
    <source>
        <dbReference type="EMBL" id="MBR8642128.1"/>
    </source>
</evidence>
<dbReference type="Proteomes" id="UP000682308">
    <property type="component" value="Unassembled WGS sequence"/>
</dbReference>
<dbReference type="InterPro" id="IPR049704">
    <property type="entry name" value="Aminotrans_3_PPA_site"/>
</dbReference>